<keyword evidence="3" id="KW-0813">Transport</keyword>
<dbReference type="Proteomes" id="UP001156881">
    <property type="component" value="Unassembled WGS sequence"/>
</dbReference>
<feature type="domain" description="Cytochrome b561 bacterial/Ni-hydrogenase" evidence="14">
    <location>
        <begin position="3"/>
        <end position="174"/>
    </location>
</feature>
<dbReference type="Proteomes" id="UP000517759">
    <property type="component" value="Unassembled WGS sequence"/>
</dbReference>
<comment type="similarity">
    <text evidence="12">Belongs to the cytochrome b561 family.</text>
</comment>
<evidence type="ECO:0000256" key="2">
    <source>
        <dbReference type="ARBA" id="ARBA00004651"/>
    </source>
</evidence>
<reference evidence="15" key="4">
    <citation type="submission" date="2023-01" db="EMBL/GenBank/DDBJ databases">
        <title>Draft genome sequence of Methylobacterium brachythecii strain NBRC 107710.</title>
        <authorList>
            <person name="Sun Q."/>
            <person name="Mori K."/>
        </authorList>
    </citation>
    <scope>NUCLEOTIDE SEQUENCE</scope>
    <source>
        <strain evidence="15">NBRC 107710</strain>
    </source>
</reference>
<feature type="transmembrane region" description="Helical" evidence="13">
    <location>
        <begin position="40"/>
        <end position="61"/>
    </location>
</feature>
<dbReference type="EMBL" id="JACIDN010000001">
    <property type="protein sequence ID" value="MBB3900877.1"/>
    <property type="molecule type" value="Genomic_DNA"/>
</dbReference>
<evidence type="ECO:0000313" key="16">
    <source>
        <dbReference type="EMBL" id="MBB3900877.1"/>
    </source>
</evidence>
<keyword evidence="9 13" id="KW-1133">Transmembrane helix</keyword>
<evidence type="ECO:0000256" key="3">
    <source>
        <dbReference type="ARBA" id="ARBA00022448"/>
    </source>
</evidence>
<evidence type="ECO:0000256" key="13">
    <source>
        <dbReference type="SAM" id="Phobius"/>
    </source>
</evidence>
<dbReference type="InterPro" id="IPR016174">
    <property type="entry name" value="Di-haem_cyt_TM"/>
</dbReference>
<evidence type="ECO:0000256" key="7">
    <source>
        <dbReference type="ARBA" id="ARBA00022723"/>
    </source>
</evidence>
<keyword evidence="18" id="KW-1185">Reference proteome</keyword>
<dbReference type="GO" id="GO:0005886">
    <property type="term" value="C:plasma membrane"/>
    <property type="evidence" value="ECO:0007669"/>
    <property type="project" value="UniProtKB-SubCell"/>
</dbReference>
<proteinExistence type="inferred from homology"/>
<evidence type="ECO:0000313" key="18">
    <source>
        <dbReference type="Proteomes" id="UP001156881"/>
    </source>
</evidence>
<evidence type="ECO:0000256" key="6">
    <source>
        <dbReference type="ARBA" id="ARBA00022692"/>
    </source>
</evidence>
<evidence type="ECO:0000259" key="14">
    <source>
        <dbReference type="Pfam" id="PF01292"/>
    </source>
</evidence>
<reference evidence="16 17" key="3">
    <citation type="submission" date="2020-08" db="EMBL/GenBank/DDBJ databases">
        <title>Genomic Encyclopedia of Type Strains, Phase IV (KMG-IV): sequencing the most valuable type-strain genomes for metagenomic binning, comparative biology and taxonomic classification.</title>
        <authorList>
            <person name="Goeker M."/>
        </authorList>
    </citation>
    <scope>NUCLEOTIDE SEQUENCE [LARGE SCALE GENOMIC DNA]</scope>
    <source>
        <strain evidence="16 17">DSM 24105</strain>
    </source>
</reference>
<evidence type="ECO:0000256" key="9">
    <source>
        <dbReference type="ARBA" id="ARBA00022989"/>
    </source>
</evidence>
<evidence type="ECO:0000256" key="1">
    <source>
        <dbReference type="ARBA" id="ARBA00001970"/>
    </source>
</evidence>
<keyword evidence="8" id="KW-0249">Electron transport</keyword>
<dbReference type="PANTHER" id="PTHR30529:SF7">
    <property type="entry name" value="CYTOCHROME B561 BACTERIAL_NI-HYDROGENASE DOMAIN-CONTAINING PROTEIN"/>
    <property type="match status" value="1"/>
</dbReference>
<comment type="caution">
    <text evidence="16">The sequence shown here is derived from an EMBL/GenBank/DDBJ whole genome shotgun (WGS) entry which is preliminary data.</text>
</comment>
<feature type="transmembrane region" description="Helical" evidence="13">
    <location>
        <begin position="141"/>
        <end position="158"/>
    </location>
</feature>
<protein>
    <submittedName>
        <fullName evidence="15 16">Cytochrome b</fullName>
    </submittedName>
</protein>
<evidence type="ECO:0000313" key="15">
    <source>
        <dbReference type="EMBL" id="GLS46442.1"/>
    </source>
</evidence>
<reference evidence="18" key="2">
    <citation type="journal article" date="2019" name="Int. J. Syst. Evol. Microbiol.">
        <title>The Global Catalogue of Microorganisms (GCM) 10K type strain sequencing project: providing services to taxonomists for standard genome sequencing and annotation.</title>
        <authorList>
            <consortium name="The Broad Institute Genomics Platform"/>
            <consortium name="The Broad Institute Genome Sequencing Center for Infectious Disease"/>
            <person name="Wu L."/>
            <person name="Ma J."/>
        </authorList>
    </citation>
    <scope>NUCLEOTIDE SEQUENCE [LARGE SCALE GENOMIC DNA]</scope>
    <source>
        <strain evidence="18">NBRC 107710</strain>
    </source>
</reference>
<sequence>MRLSAPTLLLHWLVGLGVLGLLGYGFWLQTLPSGAGKAPYVQIHKSFGMLVFALALARVAWRWREGFPEPAGPHRRWERRSAITLHACLIAATLLMPISGILRSLAYARPVTVFGLPVIPKLFETKQELLYAASSTIHDKMAFVLAGAIALHVAAALLHQTRAGDATLGRMLGGRGPTQTPG</sequence>
<gene>
    <name evidence="15" type="ORF">GCM10007884_44360</name>
    <name evidence="16" type="ORF">GGR33_000357</name>
</gene>
<keyword evidence="4" id="KW-1003">Cell membrane</keyword>
<name>A0A7W6F516_9HYPH</name>
<keyword evidence="6 13" id="KW-0812">Transmembrane</keyword>
<evidence type="ECO:0000256" key="12">
    <source>
        <dbReference type="ARBA" id="ARBA00037975"/>
    </source>
</evidence>
<evidence type="ECO:0000256" key="4">
    <source>
        <dbReference type="ARBA" id="ARBA00022475"/>
    </source>
</evidence>
<keyword evidence="11 13" id="KW-0472">Membrane</keyword>
<dbReference type="GO" id="GO:0046872">
    <property type="term" value="F:metal ion binding"/>
    <property type="evidence" value="ECO:0007669"/>
    <property type="project" value="UniProtKB-KW"/>
</dbReference>
<dbReference type="InterPro" id="IPR011577">
    <property type="entry name" value="Cyt_b561_bac/Ni-Hgenase"/>
</dbReference>
<keyword evidence="10" id="KW-0408">Iron</keyword>
<organism evidence="16 17">
    <name type="scientific">Methylobacterium brachythecii</name>
    <dbReference type="NCBI Taxonomy" id="1176177"/>
    <lineage>
        <taxon>Bacteria</taxon>
        <taxon>Pseudomonadati</taxon>
        <taxon>Pseudomonadota</taxon>
        <taxon>Alphaproteobacteria</taxon>
        <taxon>Hyphomicrobiales</taxon>
        <taxon>Methylobacteriaceae</taxon>
        <taxon>Methylobacterium</taxon>
    </lineage>
</organism>
<dbReference type="AlphaFoldDB" id="A0A7W6F516"/>
<dbReference type="PANTHER" id="PTHR30529">
    <property type="entry name" value="CYTOCHROME B561"/>
    <property type="match status" value="1"/>
</dbReference>
<dbReference type="InterPro" id="IPR052168">
    <property type="entry name" value="Cytochrome_b561_oxidase"/>
</dbReference>
<evidence type="ECO:0000256" key="8">
    <source>
        <dbReference type="ARBA" id="ARBA00022982"/>
    </source>
</evidence>
<dbReference type="RefSeq" id="WP_183501660.1">
    <property type="nucleotide sequence ID" value="NZ_JACIDN010000001.1"/>
</dbReference>
<dbReference type="SUPFAM" id="SSF81342">
    <property type="entry name" value="Transmembrane di-heme cytochromes"/>
    <property type="match status" value="1"/>
</dbReference>
<comment type="cofactor">
    <cofactor evidence="1">
        <name>heme b</name>
        <dbReference type="ChEBI" id="CHEBI:60344"/>
    </cofactor>
</comment>
<comment type="subcellular location">
    <subcellularLocation>
        <location evidence="2">Cell membrane</location>
        <topology evidence="2">Multi-pass membrane protein</topology>
    </subcellularLocation>
</comment>
<feature type="transmembrane region" description="Helical" evidence="13">
    <location>
        <begin position="82"/>
        <end position="102"/>
    </location>
</feature>
<evidence type="ECO:0000313" key="17">
    <source>
        <dbReference type="Proteomes" id="UP000517759"/>
    </source>
</evidence>
<keyword evidence="7" id="KW-0479">Metal-binding</keyword>
<evidence type="ECO:0000256" key="5">
    <source>
        <dbReference type="ARBA" id="ARBA00022617"/>
    </source>
</evidence>
<dbReference type="GO" id="GO:0022904">
    <property type="term" value="P:respiratory electron transport chain"/>
    <property type="evidence" value="ECO:0007669"/>
    <property type="project" value="InterPro"/>
</dbReference>
<accession>A0A7W6F516</accession>
<feature type="transmembrane region" description="Helical" evidence="13">
    <location>
        <begin position="7"/>
        <end position="28"/>
    </location>
</feature>
<evidence type="ECO:0000256" key="11">
    <source>
        <dbReference type="ARBA" id="ARBA00023136"/>
    </source>
</evidence>
<dbReference type="GO" id="GO:0020037">
    <property type="term" value="F:heme binding"/>
    <property type="evidence" value="ECO:0007669"/>
    <property type="project" value="TreeGrafter"/>
</dbReference>
<reference evidence="15" key="1">
    <citation type="journal article" date="2014" name="Int. J. Syst. Evol. Microbiol.">
        <title>Complete genome of a new Firmicutes species belonging to the dominant human colonic microbiota ('Ruminococcus bicirculans') reveals two chromosomes and a selective capacity to utilize plant glucans.</title>
        <authorList>
            <consortium name="NISC Comparative Sequencing Program"/>
            <person name="Wegmann U."/>
            <person name="Louis P."/>
            <person name="Goesmann A."/>
            <person name="Henrissat B."/>
            <person name="Duncan S.H."/>
            <person name="Flint H.J."/>
        </authorList>
    </citation>
    <scope>NUCLEOTIDE SEQUENCE</scope>
    <source>
        <strain evidence="15">NBRC 107710</strain>
    </source>
</reference>
<dbReference type="EMBL" id="BSPG01000042">
    <property type="protein sequence ID" value="GLS46442.1"/>
    <property type="molecule type" value="Genomic_DNA"/>
</dbReference>
<evidence type="ECO:0000256" key="10">
    <source>
        <dbReference type="ARBA" id="ARBA00023004"/>
    </source>
</evidence>
<keyword evidence="5" id="KW-0349">Heme</keyword>
<dbReference type="Pfam" id="PF01292">
    <property type="entry name" value="Ni_hydr_CYTB"/>
    <property type="match status" value="1"/>
</dbReference>
<dbReference type="GO" id="GO:0009055">
    <property type="term" value="F:electron transfer activity"/>
    <property type="evidence" value="ECO:0007669"/>
    <property type="project" value="InterPro"/>
</dbReference>